<protein>
    <submittedName>
        <fullName evidence="2">MOSC domain-containing protein</fullName>
    </submittedName>
</protein>
<dbReference type="PANTHER" id="PTHR30212:SF2">
    <property type="entry name" value="PROTEIN YIIM"/>
    <property type="match status" value="1"/>
</dbReference>
<comment type="caution">
    <text evidence="2">The sequence shown here is derived from an EMBL/GenBank/DDBJ whole genome shotgun (WGS) entry which is preliminary data.</text>
</comment>
<dbReference type="Proteomes" id="UP000284416">
    <property type="component" value="Unassembled WGS sequence"/>
</dbReference>
<dbReference type="SUPFAM" id="SSF50800">
    <property type="entry name" value="PK beta-barrel domain-like"/>
    <property type="match status" value="1"/>
</dbReference>
<dbReference type="GO" id="GO:0003824">
    <property type="term" value="F:catalytic activity"/>
    <property type="evidence" value="ECO:0007669"/>
    <property type="project" value="InterPro"/>
</dbReference>
<evidence type="ECO:0000313" key="2">
    <source>
        <dbReference type="EMBL" id="RHW32148.1"/>
    </source>
</evidence>
<dbReference type="InterPro" id="IPR052353">
    <property type="entry name" value="Benzoxazolinone_Detox_Enz"/>
</dbReference>
<dbReference type="InterPro" id="IPR005302">
    <property type="entry name" value="MoCF_Sase_C"/>
</dbReference>
<organism evidence="2 3">
    <name type="scientific">Neobacillus notoginsengisoli</name>
    <dbReference type="NCBI Taxonomy" id="1578198"/>
    <lineage>
        <taxon>Bacteria</taxon>
        <taxon>Bacillati</taxon>
        <taxon>Bacillota</taxon>
        <taxon>Bacilli</taxon>
        <taxon>Bacillales</taxon>
        <taxon>Bacillaceae</taxon>
        <taxon>Neobacillus</taxon>
    </lineage>
</organism>
<reference evidence="2 3" key="1">
    <citation type="journal article" date="2017" name="Int. J. Syst. Evol. Microbiol.">
        <title>Bacillus notoginsengisoli sp. nov., a novel bacterium isolated from the rhizosphere of Panax notoginseng.</title>
        <authorList>
            <person name="Zhang M.Y."/>
            <person name="Cheng J."/>
            <person name="Cai Y."/>
            <person name="Zhang T.Y."/>
            <person name="Wu Y.Y."/>
            <person name="Manikprabhu D."/>
            <person name="Li W.J."/>
            <person name="Zhang Y.X."/>
        </authorList>
    </citation>
    <scope>NUCLEOTIDE SEQUENCE [LARGE SCALE GENOMIC DNA]</scope>
    <source>
        <strain evidence="2 3">JCM 30743</strain>
    </source>
</reference>
<dbReference type="RefSeq" id="WP_118924398.1">
    <property type="nucleotide sequence ID" value="NZ_QWEG01000020.1"/>
</dbReference>
<dbReference type="InterPro" id="IPR011037">
    <property type="entry name" value="Pyrv_Knase-like_insert_dom_sf"/>
</dbReference>
<dbReference type="Gene3D" id="2.40.33.20">
    <property type="entry name" value="PK beta-barrel domain-like"/>
    <property type="match status" value="1"/>
</dbReference>
<proteinExistence type="predicted"/>
<dbReference type="PROSITE" id="PS51340">
    <property type="entry name" value="MOSC"/>
    <property type="match status" value="1"/>
</dbReference>
<dbReference type="Pfam" id="PF03473">
    <property type="entry name" value="MOSC"/>
    <property type="match status" value="1"/>
</dbReference>
<feature type="domain" description="MOSC" evidence="1">
    <location>
        <begin position="15"/>
        <end position="149"/>
    </location>
</feature>
<dbReference type="InterPro" id="IPR005163">
    <property type="entry name" value="Tri_helical_YiiM-like"/>
</dbReference>
<dbReference type="AlphaFoldDB" id="A0A417YH39"/>
<gene>
    <name evidence="2" type="ORF">D1B31_21620</name>
</gene>
<dbReference type="GO" id="GO:0030151">
    <property type="term" value="F:molybdenum ion binding"/>
    <property type="evidence" value="ECO:0007669"/>
    <property type="project" value="InterPro"/>
</dbReference>
<dbReference type="Pfam" id="PF03475">
    <property type="entry name" value="YiiM_3-alpha"/>
    <property type="match status" value="1"/>
</dbReference>
<name>A0A417YH39_9BACI</name>
<dbReference type="OrthoDB" id="9786134at2"/>
<dbReference type="EMBL" id="QWEG01000020">
    <property type="protein sequence ID" value="RHW32148.1"/>
    <property type="molecule type" value="Genomic_DNA"/>
</dbReference>
<evidence type="ECO:0000259" key="1">
    <source>
        <dbReference type="PROSITE" id="PS51340"/>
    </source>
</evidence>
<keyword evidence="3" id="KW-1185">Reference proteome</keyword>
<evidence type="ECO:0000313" key="3">
    <source>
        <dbReference type="Proteomes" id="UP000284416"/>
    </source>
</evidence>
<sequence>MKYENDQEMKTGIYKQAIEEAFLKKEGFVGDGVANTQHHGGPDRAVCIYPYEHYSLWAKEFGKPLPPANFGENLTVTNMLESDVHIGDIFRLGEAVIQITQGRVPCSTITKRTNHPFLLKRIIQTGFTGYLCRVLEEGLVRKDSQITLLESHPKQVSILYGNEIYFHRQKDIDGIKKVLAVEELANTWRTALESRLSKLTTGI</sequence>
<dbReference type="PANTHER" id="PTHR30212">
    <property type="entry name" value="PROTEIN YIIM"/>
    <property type="match status" value="1"/>
</dbReference>
<accession>A0A417YH39</accession>
<dbReference type="GO" id="GO:0030170">
    <property type="term" value="F:pyridoxal phosphate binding"/>
    <property type="evidence" value="ECO:0007669"/>
    <property type="project" value="InterPro"/>
</dbReference>